<dbReference type="RefSeq" id="WP_084057257.1">
    <property type="nucleotide sequence ID" value="NZ_FWXF01000006.1"/>
</dbReference>
<dbReference type="SFLD" id="SFLDF00009">
    <property type="entry name" value="o-succinylbenzoate_synthase"/>
    <property type="match status" value="1"/>
</dbReference>
<comment type="similarity">
    <text evidence="2">Belongs to the mandelate racemase/muconate lactonizing enzyme family.</text>
</comment>
<proteinExistence type="inferred from homology"/>
<evidence type="ECO:0000313" key="7">
    <source>
        <dbReference type="Proteomes" id="UP000192783"/>
    </source>
</evidence>
<keyword evidence="4" id="KW-0460">Magnesium</keyword>
<comment type="cofactor">
    <cofactor evidence="1">
        <name>Mg(2+)</name>
        <dbReference type="ChEBI" id="CHEBI:18420"/>
    </cofactor>
</comment>
<dbReference type="InterPro" id="IPR034593">
    <property type="entry name" value="DgoD-like"/>
</dbReference>
<feature type="domain" description="Mandelate racemase/muconate lactonizing enzyme C-terminal" evidence="5">
    <location>
        <begin position="144"/>
        <end position="241"/>
    </location>
</feature>
<dbReference type="FunFam" id="3.30.390.10:FF:000009">
    <property type="entry name" value="Hydrophobic dipeptide epimerase"/>
    <property type="match status" value="1"/>
</dbReference>
<evidence type="ECO:0000256" key="3">
    <source>
        <dbReference type="ARBA" id="ARBA00022723"/>
    </source>
</evidence>
<dbReference type="InterPro" id="IPR013341">
    <property type="entry name" value="Mandelate_racemase_N_dom"/>
</dbReference>
<dbReference type="AlphaFoldDB" id="A0A1W1XEP5"/>
<dbReference type="InterPro" id="IPR013342">
    <property type="entry name" value="Mandelate_racemase_C"/>
</dbReference>
<dbReference type="SFLD" id="SFLDS00001">
    <property type="entry name" value="Enolase"/>
    <property type="match status" value="1"/>
</dbReference>
<dbReference type="InterPro" id="IPR036849">
    <property type="entry name" value="Enolase-like_C_sf"/>
</dbReference>
<dbReference type="InterPro" id="IPR029017">
    <property type="entry name" value="Enolase-like_N"/>
</dbReference>
<dbReference type="Pfam" id="PF02746">
    <property type="entry name" value="MR_MLE_N"/>
    <property type="match status" value="1"/>
</dbReference>
<organism evidence="6 7">
    <name type="scientific">Desulfacinum hydrothermale DSM 13146</name>
    <dbReference type="NCBI Taxonomy" id="1121390"/>
    <lineage>
        <taxon>Bacteria</taxon>
        <taxon>Pseudomonadati</taxon>
        <taxon>Thermodesulfobacteriota</taxon>
        <taxon>Syntrophobacteria</taxon>
        <taxon>Syntrophobacterales</taxon>
        <taxon>Syntrophobacteraceae</taxon>
        <taxon>Desulfacinum</taxon>
    </lineage>
</organism>
<evidence type="ECO:0000256" key="2">
    <source>
        <dbReference type="ARBA" id="ARBA00008031"/>
    </source>
</evidence>
<dbReference type="OrthoDB" id="9782675at2"/>
<gene>
    <name evidence="6" type="ORF">SAMN02746041_01506</name>
</gene>
<keyword evidence="7" id="KW-1185">Reference proteome</keyword>
<evidence type="ECO:0000256" key="4">
    <source>
        <dbReference type="ARBA" id="ARBA00022842"/>
    </source>
</evidence>
<reference evidence="6 7" key="1">
    <citation type="submission" date="2017-04" db="EMBL/GenBank/DDBJ databases">
        <authorList>
            <person name="Afonso C.L."/>
            <person name="Miller P.J."/>
            <person name="Scott M.A."/>
            <person name="Spackman E."/>
            <person name="Goraichik I."/>
            <person name="Dimitrov K.M."/>
            <person name="Suarez D.L."/>
            <person name="Swayne D.E."/>
        </authorList>
    </citation>
    <scope>NUCLEOTIDE SEQUENCE [LARGE SCALE GENOMIC DNA]</scope>
    <source>
        <strain evidence="6 7">DSM 13146</strain>
    </source>
</reference>
<dbReference type="Gene3D" id="3.20.20.120">
    <property type="entry name" value="Enolase-like C-terminal domain"/>
    <property type="match status" value="1"/>
</dbReference>
<dbReference type="SUPFAM" id="SSF54826">
    <property type="entry name" value="Enolase N-terminal domain-like"/>
    <property type="match status" value="1"/>
</dbReference>
<name>A0A1W1XEP5_9BACT</name>
<dbReference type="GO" id="GO:0046872">
    <property type="term" value="F:metal ion binding"/>
    <property type="evidence" value="ECO:0007669"/>
    <property type="project" value="UniProtKB-KW"/>
</dbReference>
<accession>A0A1W1XEP5</accession>
<sequence length="377" mass="41170">MEIRALELHHVRIPFAVPYKLSKRYGTLTHAEAVVVKLETDDGLAGYGEADPMMPFTEETPASVCVVIRDVFGPLLLGRDPSDAASLERELDARAHGNLMARGALNMALYDLKGKALGVPVHDLLGGAVRRKIPLMGALGSGSPGEDAERIESFFAAGYRTVMLKMGTQPIDVEVKRMEAFYRQFEGRMQVIADANQGWSLQEGLRFVERTRGCPPDLLEQPVDRDDLAGLKRIRESSLSPVSADESLVSEADCRKLLARRVVDTFSIKVSKNGGLGKSLRLAQAARVFGVGCLMNSMLEFGITQAASLQLGCTLANLVEMGHAYMSVLRMADDFTDFADHVKNAVAQVPTRPGLGVEVDDAKLRHYALESLRLESK</sequence>
<evidence type="ECO:0000313" key="6">
    <source>
        <dbReference type="EMBL" id="SMC22535.1"/>
    </source>
</evidence>
<dbReference type="Proteomes" id="UP000192783">
    <property type="component" value="Unassembled WGS sequence"/>
</dbReference>
<keyword evidence="3" id="KW-0479">Metal-binding</keyword>
<dbReference type="Gene3D" id="3.30.390.10">
    <property type="entry name" value="Enolase-like, N-terminal domain"/>
    <property type="match status" value="1"/>
</dbReference>
<dbReference type="PANTHER" id="PTHR48080:SF3">
    <property type="entry name" value="ENOLASE SUPERFAMILY MEMBER DDB_G0284701"/>
    <property type="match status" value="1"/>
</dbReference>
<dbReference type="PANTHER" id="PTHR48080">
    <property type="entry name" value="D-GALACTONATE DEHYDRATASE-RELATED"/>
    <property type="match status" value="1"/>
</dbReference>
<dbReference type="GO" id="GO:0016853">
    <property type="term" value="F:isomerase activity"/>
    <property type="evidence" value="ECO:0007669"/>
    <property type="project" value="UniProtKB-KW"/>
</dbReference>
<protein>
    <submittedName>
        <fullName evidence="6">Muconate cycloisomerase</fullName>
    </submittedName>
</protein>
<dbReference type="EMBL" id="FWXF01000006">
    <property type="protein sequence ID" value="SMC22535.1"/>
    <property type="molecule type" value="Genomic_DNA"/>
</dbReference>
<dbReference type="Pfam" id="PF13378">
    <property type="entry name" value="MR_MLE_C"/>
    <property type="match status" value="1"/>
</dbReference>
<dbReference type="SFLD" id="SFLDG00180">
    <property type="entry name" value="muconate_cycloisomerase"/>
    <property type="match status" value="1"/>
</dbReference>
<evidence type="ECO:0000259" key="5">
    <source>
        <dbReference type="SMART" id="SM00922"/>
    </source>
</evidence>
<evidence type="ECO:0000256" key="1">
    <source>
        <dbReference type="ARBA" id="ARBA00001946"/>
    </source>
</evidence>
<dbReference type="SUPFAM" id="SSF51604">
    <property type="entry name" value="Enolase C-terminal domain-like"/>
    <property type="match status" value="1"/>
</dbReference>
<dbReference type="InterPro" id="IPR029065">
    <property type="entry name" value="Enolase_C-like"/>
</dbReference>
<keyword evidence="6" id="KW-0413">Isomerase</keyword>
<dbReference type="SMART" id="SM00922">
    <property type="entry name" value="MR_MLE"/>
    <property type="match status" value="1"/>
</dbReference>
<dbReference type="STRING" id="1121390.SAMN02746041_01506"/>